<comment type="caution">
    <text evidence="2">The sequence shown here is derived from an EMBL/GenBank/DDBJ whole genome shotgun (WGS) entry which is preliminary data.</text>
</comment>
<evidence type="ECO:0000313" key="3">
    <source>
        <dbReference type="Proteomes" id="UP000494256"/>
    </source>
</evidence>
<dbReference type="Proteomes" id="UP000494256">
    <property type="component" value="Unassembled WGS sequence"/>
</dbReference>
<feature type="region of interest" description="Disordered" evidence="1">
    <location>
        <begin position="59"/>
        <end position="83"/>
    </location>
</feature>
<accession>A0A8S1BJZ2</accession>
<gene>
    <name evidence="2" type="ORF">APLA_LOCUS16464</name>
</gene>
<protein>
    <submittedName>
        <fullName evidence="2">Uncharacterized protein</fullName>
    </submittedName>
</protein>
<reference evidence="2 3" key="1">
    <citation type="submission" date="2020-04" db="EMBL/GenBank/DDBJ databases">
        <authorList>
            <person name="Wallbank WR R."/>
            <person name="Pardo Diaz C."/>
            <person name="Kozak K."/>
            <person name="Martin S."/>
            <person name="Jiggins C."/>
            <person name="Moest M."/>
            <person name="Warren A I."/>
            <person name="Byers J.R.P. K."/>
            <person name="Montejo-Kovacevich G."/>
            <person name="Yen C E."/>
        </authorList>
    </citation>
    <scope>NUCLEOTIDE SEQUENCE [LARGE SCALE GENOMIC DNA]</scope>
</reference>
<organism evidence="2 3">
    <name type="scientific">Arctia plantaginis</name>
    <name type="common">Wood tiger moth</name>
    <name type="synonym">Phalaena plantaginis</name>
    <dbReference type="NCBI Taxonomy" id="874455"/>
    <lineage>
        <taxon>Eukaryota</taxon>
        <taxon>Metazoa</taxon>
        <taxon>Ecdysozoa</taxon>
        <taxon>Arthropoda</taxon>
        <taxon>Hexapoda</taxon>
        <taxon>Insecta</taxon>
        <taxon>Pterygota</taxon>
        <taxon>Neoptera</taxon>
        <taxon>Endopterygota</taxon>
        <taxon>Lepidoptera</taxon>
        <taxon>Glossata</taxon>
        <taxon>Ditrysia</taxon>
        <taxon>Noctuoidea</taxon>
        <taxon>Erebidae</taxon>
        <taxon>Arctiinae</taxon>
        <taxon>Arctia</taxon>
    </lineage>
</organism>
<dbReference type="AlphaFoldDB" id="A0A8S1BJZ2"/>
<dbReference type="OrthoDB" id="3137333at2759"/>
<dbReference type="EMBL" id="CADEBD010000739">
    <property type="protein sequence ID" value="CAB3259393.1"/>
    <property type="molecule type" value="Genomic_DNA"/>
</dbReference>
<evidence type="ECO:0000256" key="1">
    <source>
        <dbReference type="SAM" id="MobiDB-lite"/>
    </source>
</evidence>
<proteinExistence type="predicted"/>
<sequence>MLRYNKLEAVKLKKINDKKRLTIHNVLHLSVGHVLEINTVDVGVEALTIDVKFEQTDPEDINEDALKENNDSDNVQSADSDDDPLMIVKKEHTPGTPLLDRDFMSLFNGQCAAVNPPMPSPSPLQTSSTMRRLPGAYSATIVTKCGGAQFTKKENRTLRTKYDDMTMYGRGGCRGSSTYSRRIASSSQEFATSYWRGRR</sequence>
<evidence type="ECO:0000313" key="2">
    <source>
        <dbReference type="EMBL" id="CAB3259393.1"/>
    </source>
</evidence>
<name>A0A8S1BJZ2_ARCPL</name>